<dbReference type="Proteomes" id="UP000322234">
    <property type="component" value="Unassembled WGS sequence"/>
</dbReference>
<feature type="compositionally biased region" description="Polar residues" evidence="1">
    <location>
        <begin position="334"/>
        <end position="343"/>
    </location>
</feature>
<organism evidence="2 3">
    <name type="scientific">Bos mutus</name>
    <name type="common">wild yak</name>
    <dbReference type="NCBI Taxonomy" id="72004"/>
    <lineage>
        <taxon>Eukaryota</taxon>
        <taxon>Metazoa</taxon>
        <taxon>Chordata</taxon>
        <taxon>Craniata</taxon>
        <taxon>Vertebrata</taxon>
        <taxon>Euteleostomi</taxon>
        <taxon>Mammalia</taxon>
        <taxon>Eutheria</taxon>
        <taxon>Laurasiatheria</taxon>
        <taxon>Artiodactyla</taxon>
        <taxon>Ruminantia</taxon>
        <taxon>Pecora</taxon>
        <taxon>Bovidae</taxon>
        <taxon>Bovinae</taxon>
        <taxon>Bos</taxon>
    </lineage>
</organism>
<comment type="caution">
    <text evidence="2">The sequence shown here is derived from an EMBL/GenBank/DDBJ whole genome shotgun (WGS) entry which is preliminary data.</text>
</comment>
<feature type="region of interest" description="Disordered" evidence="1">
    <location>
        <begin position="316"/>
        <end position="446"/>
    </location>
</feature>
<proteinExistence type="predicted"/>
<dbReference type="AlphaFoldDB" id="A0A6B0QXW4"/>
<evidence type="ECO:0000313" key="2">
    <source>
        <dbReference type="EMBL" id="MXQ82748.1"/>
    </source>
</evidence>
<keyword evidence="3" id="KW-1185">Reference proteome</keyword>
<dbReference type="EMBL" id="VBQZ03000014">
    <property type="protein sequence ID" value="MXQ82748.1"/>
    <property type="molecule type" value="Genomic_DNA"/>
</dbReference>
<evidence type="ECO:0000313" key="3">
    <source>
        <dbReference type="Proteomes" id="UP000322234"/>
    </source>
</evidence>
<evidence type="ECO:0000256" key="1">
    <source>
        <dbReference type="SAM" id="MobiDB-lite"/>
    </source>
</evidence>
<gene>
    <name evidence="2" type="ORF">E5288_WYG022583</name>
</gene>
<feature type="compositionally biased region" description="Polar residues" evidence="1">
    <location>
        <begin position="396"/>
        <end position="407"/>
    </location>
</feature>
<name>A0A6B0QXW4_9CETA</name>
<reference evidence="2" key="1">
    <citation type="submission" date="2019-10" db="EMBL/GenBank/DDBJ databases">
        <title>The sequence and de novo assembly of the wild yak genome.</title>
        <authorList>
            <person name="Liu Y."/>
        </authorList>
    </citation>
    <scope>NUCLEOTIDE SEQUENCE [LARGE SCALE GENOMIC DNA]</scope>
    <source>
        <strain evidence="2">WY2019</strain>
    </source>
</reference>
<accession>A0A6B0QXW4</accession>
<sequence>MKAQSLGSMYLFFNVINATNDDEYECHNEAVLDTDANIGTSRASVKITALMKQMKQAIKAVIFSLQTLVTAVHSDIQQEANPIWIKPKDFLWKDSTFSFANHTHNYSNIKGIRQHTYSLRSRANRSLNVYDIAHHGDTQTGGAGLTECLLSPCLPKRCKLSHQPKPSTLASLSGFRTSGFENNRWEEVNSEKNRKWKCMEHHTGSQRNIPVLPEVQRETEPEEEGESVDIPAWIRKTQSSQKELPVSYLPTPGKVTLEYPHVLSQGVFSHFSVRPRRIDGCDGTQEESQCGEGAGVEIPKSDRNFLHLYQKMSGRVREPEIRTKGSAAGDKSATACSFNSLPNGSEGLGQASPTDTPWSKPGRGGREAPALEDSESAFKASPPPHPPPNQLARELNQASLDTKQTGALATGRESPARSEVSLARPARPVEPSSVRRQEGAMPPLHL</sequence>
<protein>
    <submittedName>
        <fullName evidence="2">Uncharacterized protein</fullName>
    </submittedName>
</protein>